<dbReference type="Gene3D" id="3.40.50.12160">
    <property type="entry name" value="Methylthiotransferase, N-terminal domain"/>
    <property type="match status" value="1"/>
</dbReference>
<evidence type="ECO:0000313" key="12">
    <source>
        <dbReference type="EMBL" id="AIE84874.1"/>
    </source>
</evidence>
<keyword evidence="6 8" id="KW-0408">Iron</keyword>
<feature type="binding site" evidence="8">
    <location>
        <position position="160"/>
    </location>
    <ligand>
        <name>[4Fe-4S] cluster</name>
        <dbReference type="ChEBI" id="CHEBI:49883"/>
        <label>2</label>
        <note>4Fe-4S-S-AdoMet</note>
    </ligand>
</feature>
<organism evidence="12 13">
    <name type="scientific">Fimbriimonas ginsengisoli Gsoil 348</name>
    <dbReference type="NCBI Taxonomy" id="661478"/>
    <lineage>
        <taxon>Bacteria</taxon>
        <taxon>Bacillati</taxon>
        <taxon>Armatimonadota</taxon>
        <taxon>Fimbriimonadia</taxon>
        <taxon>Fimbriimonadales</taxon>
        <taxon>Fimbriimonadaceae</taxon>
        <taxon>Fimbriimonas</taxon>
    </lineage>
</organism>
<evidence type="ECO:0000256" key="8">
    <source>
        <dbReference type="HAMAP-Rule" id="MF_01865"/>
    </source>
</evidence>
<feature type="domain" description="Radical SAM core" evidence="11">
    <location>
        <begin position="146"/>
        <end position="376"/>
    </location>
</feature>
<dbReference type="eggNOG" id="COG0621">
    <property type="taxonomic scope" value="Bacteria"/>
</dbReference>
<dbReference type="InterPro" id="IPR012340">
    <property type="entry name" value="NA-bd_OB-fold"/>
</dbReference>
<dbReference type="GO" id="GO:0035600">
    <property type="term" value="P:tRNA methylthiolation"/>
    <property type="evidence" value="ECO:0007669"/>
    <property type="project" value="UniProtKB-ARBA"/>
</dbReference>
<dbReference type="InterPro" id="IPR058240">
    <property type="entry name" value="rSAM_sf"/>
</dbReference>
<dbReference type="PROSITE" id="PS01278">
    <property type="entry name" value="MTTASE_RADICAL"/>
    <property type="match status" value="1"/>
</dbReference>
<dbReference type="GO" id="GO:0035599">
    <property type="term" value="F:aspartic acid methylthiotransferase activity"/>
    <property type="evidence" value="ECO:0007669"/>
    <property type="project" value="TreeGrafter"/>
</dbReference>
<dbReference type="NCBIfam" id="TIGR01125">
    <property type="entry name" value="30S ribosomal protein S12 methylthiotransferase RimO"/>
    <property type="match status" value="1"/>
</dbReference>
<dbReference type="CDD" id="cd01335">
    <property type="entry name" value="Radical_SAM"/>
    <property type="match status" value="1"/>
</dbReference>
<dbReference type="FunFam" id="3.80.30.20:FF:000001">
    <property type="entry name" value="tRNA-2-methylthio-N(6)-dimethylallyladenosine synthase 2"/>
    <property type="match status" value="1"/>
</dbReference>
<keyword evidence="7 8" id="KW-0411">Iron-sulfur</keyword>
<dbReference type="InterPro" id="IPR007197">
    <property type="entry name" value="rSAM"/>
</dbReference>
<proteinExistence type="inferred from homology"/>
<evidence type="ECO:0000259" key="10">
    <source>
        <dbReference type="PROSITE" id="PS51449"/>
    </source>
</evidence>
<dbReference type="PANTHER" id="PTHR43837:SF1">
    <property type="entry name" value="RIBOSOMAL PROTEIN US12 METHYLTHIOTRANSFERASE RIMO"/>
    <property type="match status" value="1"/>
</dbReference>
<dbReference type="Gene3D" id="3.80.30.20">
    <property type="entry name" value="tm_1862 like domain"/>
    <property type="match status" value="1"/>
</dbReference>
<comment type="cofactor">
    <cofactor evidence="8">
        <name>[4Fe-4S] cluster</name>
        <dbReference type="ChEBI" id="CHEBI:49883"/>
    </cofactor>
    <text evidence="8">Binds 2 [4Fe-4S] clusters. One cluster is coordinated with 3 cysteines and an exchangeable S-adenosyl-L-methionine.</text>
</comment>
<evidence type="ECO:0000313" key="13">
    <source>
        <dbReference type="Proteomes" id="UP000027982"/>
    </source>
</evidence>
<dbReference type="Gene3D" id="2.40.50.140">
    <property type="entry name" value="Nucleic acid-binding proteins"/>
    <property type="match status" value="1"/>
</dbReference>
<evidence type="ECO:0000256" key="4">
    <source>
        <dbReference type="ARBA" id="ARBA00022691"/>
    </source>
</evidence>
<evidence type="ECO:0000259" key="9">
    <source>
        <dbReference type="PROSITE" id="PS50926"/>
    </source>
</evidence>
<dbReference type="SUPFAM" id="SSF102114">
    <property type="entry name" value="Radical SAM enzymes"/>
    <property type="match status" value="1"/>
</dbReference>
<dbReference type="InterPro" id="IPR023404">
    <property type="entry name" value="rSAM_horseshoe"/>
</dbReference>
<keyword evidence="3 8" id="KW-0808">Transferase</keyword>
<dbReference type="Pfam" id="PF04055">
    <property type="entry name" value="Radical_SAM"/>
    <property type="match status" value="1"/>
</dbReference>
<feature type="binding site" evidence="8">
    <location>
        <position position="15"/>
    </location>
    <ligand>
        <name>[4Fe-4S] cluster</name>
        <dbReference type="ChEBI" id="CHEBI:49883"/>
        <label>1</label>
    </ligand>
</feature>
<keyword evidence="2 8" id="KW-0963">Cytoplasm</keyword>
<feature type="binding site" evidence="8">
    <location>
        <position position="164"/>
    </location>
    <ligand>
        <name>[4Fe-4S] cluster</name>
        <dbReference type="ChEBI" id="CHEBI:49883"/>
        <label>2</label>
        <note>4Fe-4S-S-AdoMet</note>
    </ligand>
</feature>
<dbReference type="InterPro" id="IPR020612">
    <property type="entry name" value="Methylthiotransferase_CS"/>
</dbReference>
<feature type="domain" description="MTTase N-terminal" evidence="10">
    <location>
        <begin position="6"/>
        <end position="122"/>
    </location>
</feature>
<dbReference type="Proteomes" id="UP000027982">
    <property type="component" value="Chromosome"/>
</dbReference>
<dbReference type="PANTHER" id="PTHR43837">
    <property type="entry name" value="RIBOSOMAL PROTEIN S12 METHYLTHIOTRANSFERASE RIMO"/>
    <property type="match status" value="1"/>
</dbReference>
<feature type="binding site" evidence="8">
    <location>
        <position position="167"/>
    </location>
    <ligand>
        <name>[4Fe-4S] cluster</name>
        <dbReference type="ChEBI" id="CHEBI:49883"/>
        <label>2</label>
        <note>4Fe-4S-S-AdoMet</note>
    </ligand>
</feature>
<name>A0A068NTC2_FIMGI</name>
<accession>A0A068NTC2</accession>
<sequence length="464" mass="52019">MVSSSSKVRIVTLGCAKNEVDSEEIAGVLLGAGYDVDGAAKKTALTIINTCGFLESAKDESVKAIKEAVREKRAGRTGKVIVAGCLAQRLGPELQRLAPGADLYIGVGQMARFAEIALEVQQAREANVEVTAPHHRWADVQTRARSGRPWSAYLKISEGCDHKCTFCTIPSFRGGHQSKPIERVLAEAQHLARTGAQEINLIAQDVTQYGFDLYREFTLPKLLRELNAVDGIKWIRLLYFYPNRLTDEVIETMSSCEKVLPYIDIPLQHTHPDTLRRMHRPWDGERYLRLFEKVRAAMPQCAIRTTFIVGFPGETDAEFQHMIDFTRDARLDRVGAFMFSKEPGTPAHDLENQVAPRIKQERYDRLMRLQQGISLEKNEAWIGRDLQVLIEDKRDGWLIGRSHRDAPEIDGLVFVQGEAEPGSIVTARVNGAEHYDLYAEMTRIPVSAARTMTPLRMAGPAKPL</sequence>
<feature type="domain" description="TRAM" evidence="9">
    <location>
        <begin position="379"/>
        <end position="443"/>
    </location>
</feature>
<dbReference type="PROSITE" id="PS50926">
    <property type="entry name" value="TRAM"/>
    <property type="match status" value="1"/>
</dbReference>
<dbReference type="InterPro" id="IPR013848">
    <property type="entry name" value="Methylthiotransferase_N"/>
</dbReference>
<dbReference type="KEGG" id="fgi:OP10G_1506"/>
<dbReference type="SFLD" id="SFLDG01061">
    <property type="entry name" value="methylthiotransferase"/>
    <property type="match status" value="1"/>
</dbReference>
<keyword evidence="4 8" id="KW-0949">S-adenosyl-L-methionine</keyword>
<comment type="catalytic activity">
    <reaction evidence="8">
        <text>L-aspartate(89)-[ribosomal protein uS12]-hydrogen + (sulfur carrier)-SH + AH2 + 2 S-adenosyl-L-methionine = 3-methylsulfanyl-L-aspartate(89)-[ribosomal protein uS12]-hydrogen + (sulfur carrier)-H + 5'-deoxyadenosine + L-methionine + A + S-adenosyl-L-homocysteine + 2 H(+)</text>
        <dbReference type="Rhea" id="RHEA:37087"/>
        <dbReference type="Rhea" id="RHEA-COMP:10460"/>
        <dbReference type="Rhea" id="RHEA-COMP:10461"/>
        <dbReference type="Rhea" id="RHEA-COMP:14737"/>
        <dbReference type="Rhea" id="RHEA-COMP:14739"/>
        <dbReference type="ChEBI" id="CHEBI:13193"/>
        <dbReference type="ChEBI" id="CHEBI:15378"/>
        <dbReference type="ChEBI" id="CHEBI:17319"/>
        <dbReference type="ChEBI" id="CHEBI:17499"/>
        <dbReference type="ChEBI" id="CHEBI:29917"/>
        <dbReference type="ChEBI" id="CHEBI:29961"/>
        <dbReference type="ChEBI" id="CHEBI:57844"/>
        <dbReference type="ChEBI" id="CHEBI:57856"/>
        <dbReference type="ChEBI" id="CHEBI:59789"/>
        <dbReference type="ChEBI" id="CHEBI:64428"/>
        <dbReference type="ChEBI" id="CHEBI:73599"/>
        <dbReference type="EC" id="2.8.4.4"/>
    </reaction>
</comment>
<evidence type="ECO:0000256" key="7">
    <source>
        <dbReference type="ARBA" id="ARBA00023014"/>
    </source>
</evidence>
<dbReference type="SFLD" id="SFLDF00274">
    <property type="entry name" value="ribosomal_protein_S12_methylth"/>
    <property type="match status" value="1"/>
</dbReference>
<dbReference type="HAMAP" id="MF_01865">
    <property type="entry name" value="MTTase_RimO"/>
    <property type="match status" value="1"/>
</dbReference>
<evidence type="ECO:0000259" key="11">
    <source>
        <dbReference type="PROSITE" id="PS51918"/>
    </source>
</evidence>
<keyword evidence="1 8" id="KW-0004">4Fe-4S</keyword>
<dbReference type="EMBL" id="CP007139">
    <property type="protein sequence ID" value="AIE84874.1"/>
    <property type="molecule type" value="Genomic_DNA"/>
</dbReference>
<dbReference type="PROSITE" id="PS51918">
    <property type="entry name" value="RADICAL_SAM"/>
    <property type="match status" value="1"/>
</dbReference>
<dbReference type="GO" id="GO:0051539">
    <property type="term" value="F:4 iron, 4 sulfur cluster binding"/>
    <property type="evidence" value="ECO:0007669"/>
    <property type="project" value="UniProtKB-UniRule"/>
</dbReference>
<evidence type="ECO:0000256" key="5">
    <source>
        <dbReference type="ARBA" id="ARBA00022723"/>
    </source>
</evidence>
<keyword evidence="5 8" id="KW-0479">Metal-binding</keyword>
<dbReference type="InterPro" id="IPR006638">
    <property type="entry name" value="Elp3/MiaA/NifB-like_rSAM"/>
</dbReference>
<dbReference type="GO" id="GO:0103039">
    <property type="term" value="F:protein methylthiotransferase activity"/>
    <property type="evidence" value="ECO:0007669"/>
    <property type="project" value="UniProtKB-EC"/>
</dbReference>
<evidence type="ECO:0000256" key="6">
    <source>
        <dbReference type="ARBA" id="ARBA00023004"/>
    </source>
</evidence>
<dbReference type="STRING" id="661478.OP10G_1506"/>
<comment type="similarity">
    <text evidence="8">Belongs to the methylthiotransferase family. RimO subfamily.</text>
</comment>
<reference evidence="12 13" key="1">
    <citation type="journal article" date="2014" name="PLoS ONE">
        <title>The first complete genome sequence of the class fimbriimonadia in the phylum armatimonadetes.</title>
        <authorList>
            <person name="Hu Z.Y."/>
            <person name="Wang Y.Z."/>
            <person name="Im W.T."/>
            <person name="Wang S.Y."/>
            <person name="Zhao G.P."/>
            <person name="Zheng H.J."/>
            <person name="Quan Z.X."/>
        </authorList>
    </citation>
    <scope>NUCLEOTIDE SEQUENCE [LARGE SCALE GENOMIC DNA]</scope>
    <source>
        <strain evidence="12">Gsoil 348</strain>
    </source>
</reference>
<dbReference type="InterPro" id="IPR002792">
    <property type="entry name" value="TRAM_dom"/>
</dbReference>
<dbReference type="NCBIfam" id="TIGR00089">
    <property type="entry name" value="MiaB/RimO family radical SAM methylthiotransferase"/>
    <property type="match status" value="1"/>
</dbReference>
<comment type="function">
    <text evidence="8">Catalyzes the methylthiolation of an aspartic acid residue of ribosomal protein uS12.</text>
</comment>
<comment type="subcellular location">
    <subcellularLocation>
        <location evidence="8">Cytoplasm</location>
    </subcellularLocation>
</comment>
<feature type="binding site" evidence="8">
    <location>
        <position position="51"/>
    </location>
    <ligand>
        <name>[4Fe-4S] cluster</name>
        <dbReference type="ChEBI" id="CHEBI:49883"/>
        <label>1</label>
    </ligand>
</feature>
<dbReference type="HOGENOM" id="CLU_018697_0_1_0"/>
<evidence type="ECO:0000256" key="2">
    <source>
        <dbReference type="ARBA" id="ARBA00022490"/>
    </source>
</evidence>
<dbReference type="GO" id="GO:0005829">
    <property type="term" value="C:cytosol"/>
    <property type="evidence" value="ECO:0007669"/>
    <property type="project" value="TreeGrafter"/>
</dbReference>
<dbReference type="InterPro" id="IPR038135">
    <property type="entry name" value="Methylthiotransferase_N_sf"/>
</dbReference>
<dbReference type="EC" id="2.8.4.4" evidence="8"/>
<gene>
    <name evidence="8" type="primary">rimO</name>
    <name evidence="12" type="ORF">OP10G_1506</name>
</gene>
<keyword evidence="13" id="KW-1185">Reference proteome</keyword>
<protein>
    <recommendedName>
        <fullName evidence="8">Ribosomal protein uS12 methylthiotransferase RimO</fullName>
        <shortName evidence="8">uS12 MTTase</shortName>
        <shortName evidence="8">uS12 methylthiotransferase</shortName>
        <ecNumber evidence="8">2.8.4.4</ecNumber>
    </recommendedName>
    <alternativeName>
        <fullName evidence="8">Ribosomal protein uS12 (aspartate-C(3))-methylthiotransferase</fullName>
    </alternativeName>
    <alternativeName>
        <fullName evidence="8">Ribosome maturation factor RimO</fullName>
    </alternativeName>
</protein>
<evidence type="ECO:0000256" key="1">
    <source>
        <dbReference type="ARBA" id="ARBA00022485"/>
    </source>
</evidence>
<dbReference type="GO" id="GO:0046872">
    <property type="term" value="F:metal ion binding"/>
    <property type="evidence" value="ECO:0007669"/>
    <property type="project" value="UniProtKB-KW"/>
</dbReference>
<dbReference type="AlphaFoldDB" id="A0A068NTC2"/>
<dbReference type="SFLD" id="SFLDG01082">
    <property type="entry name" value="B12-binding_domain_containing"/>
    <property type="match status" value="1"/>
</dbReference>
<feature type="binding site" evidence="8">
    <location>
        <position position="85"/>
    </location>
    <ligand>
        <name>[4Fe-4S] cluster</name>
        <dbReference type="ChEBI" id="CHEBI:49883"/>
        <label>1</label>
    </ligand>
</feature>
<dbReference type="PROSITE" id="PS51449">
    <property type="entry name" value="MTTASE_N"/>
    <property type="match status" value="1"/>
</dbReference>
<evidence type="ECO:0000256" key="3">
    <source>
        <dbReference type="ARBA" id="ARBA00022679"/>
    </source>
</evidence>
<dbReference type="Pfam" id="PF18693">
    <property type="entry name" value="TRAM_2"/>
    <property type="match status" value="1"/>
</dbReference>
<dbReference type="SMART" id="SM00729">
    <property type="entry name" value="Elp3"/>
    <property type="match status" value="1"/>
</dbReference>
<dbReference type="SFLD" id="SFLDS00029">
    <property type="entry name" value="Radical_SAM"/>
    <property type="match status" value="1"/>
</dbReference>
<dbReference type="Pfam" id="PF00919">
    <property type="entry name" value="UPF0004"/>
    <property type="match status" value="1"/>
</dbReference>
<dbReference type="InterPro" id="IPR005839">
    <property type="entry name" value="Methylthiotransferase"/>
</dbReference>
<dbReference type="InterPro" id="IPR005840">
    <property type="entry name" value="Ribosomal_uS12_MeSTrfase_RimO"/>
</dbReference>